<dbReference type="InterPro" id="IPR053046">
    <property type="entry name" value="ABC-5_transporter"/>
</dbReference>
<organism evidence="3 4">
    <name type="scientific">Bacillus taeanensis</name>
    <dbReference type="NCBI Taxonomy" id="273032"/>
    <lineage>
        <taxon>Bacteria</taxon>
        <taxon>Bacillati</taxon>
        <taxon>Bacillota</taxon>
        <taxon>Bacilli</taxon>
        <taxon>Bacillales</taxon>
        <taxon>Bacillaceae</taxon>
        <taxon>Bacillus</taxon>
    </lineage>
</organism>
<dbReference type="EMBL" id="QOCW01000022">
    <property type="protein sequence ID" value="RBW68277.1"/>
    <property type="molecule type" value="Genomic_DNA"/>
</dbReference>
<accession>A0A366XQR8</accession>
<evidence type="ECO:0000259" key="2">
    <source>
        <dbReference type="Pfam" id="PF20047"/>
    </source>
</evidence>
<comment type="caution">
    <text evidence="3">The sequence shown here is derived from an EMBL/GenBank/DDBJ whole genome shotgun (WGS) entry which is preliminary data.</text>
</comment>
<feature type="transmembrane region" description="Helical" evidence="1">
    <location>
        <begin position="64"/>
        <end position="84"/>
    </location>
</feature>
<dbReference type="OrthoDB" id="1706490at2"/>
<dbReference type="InterPro" id="IPR045611">
    <property type="entry name" value="DUF6449"/>
</dbReference>
<proteinExistence type="predicted"/>
<dbReference type="RefSeq" id="WP_113807315.1">
    <property type="nucleotide sequence ID" value="NZ_QOCW01000022.1"/>
</dbReference>
<keyword evidence="1" id="KW-0472">Membrane</keyword>
<dbReference type="PANTHER" id="PTHR39177:SF1">
    <property type="entry name" value="ABC TRANSPORTER PERMEASE YTRC-RELATED"/>
    <property type="match status" value="1"/>
</dbReference>
<dbReference type="Pfam" id="PF20047">
    <property type="entry name" value="DUF6449"/>
    <property type="match status" value="1"/>
</dbReference>
<feature type="transmembrane region" description="Helical" evidence="1">
    <location>
        <begin position="231"/>
        <end position="254"/>
    </location>
</feature>
<keyword evidence="1" id="KW-1133">Transmembrane helix</keyword>
<evidence type="ECO:0000256" key="1">
    <source>
        <dbReference type="SAM" id="Phobius"/>
    </source>
</evidence>
<feature type="transmembrane region" description="Helical" evidence="1">
    <location>
        <begin position="104"/>
        <end position="132"/>
    </location>
</feature>
<keyword evidence="1" id="KW-0812">Transmembrane</keyword>
<gene>
    <name evidence="3" type="ORF">DS031_17290</name>
</gene>
<dbReference type="PANTHER" id="PTHR39177">
    <property type="entry name" value="ABC TRANSPORTER PERMEASE YTRC-RELATED"/>
    <property type="match status" value="1"/>
</dbReference>
<reference evidence="3 4" key="1">
    <citation type="submission" date="2018-07" db="EMBL/GenBank/DDBJ databases">
        <title>Lottiidibacillus patelloidae gen. nov., sp. nov., isolated from the intestinal tract of a marine limpet and the reclassification of B. taeanensis BH030017T, B. algicola KMM 3737T and B. hwajinpoensis SW-72T as genus Lottiidibacillus.</title>
        <authorList>
            <person name="Liu R."/>
            <person name="Huang Z."/>
        </authorList>
    </citation>
    <scope>NUCLEOTIDE SEQUENCE [LARGE SCALE GENOMIC DNA]</scope>
    <source>
        <strain evidence="3 4">BH030017</strain>
    </source>
</reference>
<feature type="transmembrane region" description="Helical" evidence="1">
    <location>
        <begin position="328"/>
        <end position="349"/>
    </location>
</feature>
<feature type="transmembrane region" description="Helical" evidence="1">
    <location>
        <begin position="298"/>
        <end position="316"/>
    </location>
</feature>
<keyword evidence="4" id="KW-1185">Reference proteome</keyword>
<protein>
    <submittedName>
        <fullName evidence="3">Multidrug ABC transporter permease</fullName>
    </submittedName>
</protein>
<feature type="domain" description="DUF6449" evidence="2">
    <location>
        <begin position="427"/>
        <end position="520"/>
    </location>
</feature>
<name>A0A366XQR8_9BACI</name>
<feature type="transmembrane region" description="Helical" evidence="1">
    <location>
        <begin position="177"/>
        <end position="195"/>
    </location>
</feature>
<evidence type="ECO:0000313" key="4">
    <source>
        <dbReference type="Proteomes" id="UP000253314"/>
    </source>
</evidence>
<feature type="transmembrane region" description="Helical" evidence="1">
    <location>
        <begin position="20"/>
        <end position="41"/>
    </location>
</feature>
<sequence length="661" mass="75966">MPSKTSWFNKEIVLQDIRTVGWVSLVYFLGLLFAIPLKIIMEMTREDAYYFPHYENLFSYNAEVQIVLFAGIPVLLGLFLFRYLQLKQSTDFIHSLPLKRKSVFYHHLVIGNTFLILPVLVIAVILVLFNSFFDMTAFFTMKELAVWLGTTILLDLLLFSAAVFVGMLTGLSAVQAVLTYLLLFFPLGISLLFNFNLEQFLFGYPADYYLNNNLERFSPLTHLEQFDRQPISLKFVIIYLAAAITLTALSLVIYKKRKNEAASQAIAFSKLRPVFKYGLTFCTMLFGGLYFGETQESLYWVLFGYASGAVIGYYISEMVLQKSWRVFGSLKGLIPYSLVIIVVFVLFQFDVTGYESNIPEFDEIERVYFNDKSPWDYINQEESELPVHYIYKEENIKAIIDLHNEMIANQEGVEAKNPNWRSLFIVYELKDGDKQIRQYKVPASAAFEEYLKPIYESAEYKKTTYKILSVENSQVDRITISPNGPIDHRVTIADPEKIMEVIEILKEEVTNASYEEMINEKGRNSHISVELNNDNQQPVYMELSPTYQELLNWLKKEELLAAAILTADDIDYAVIAKSKELSPTGGYAVEVETRIKELLDEGTALKITDNEKNNQLLQNIDNGRENSSYIIAFKYKSGAYIETQYLSKEAAPDFVQEAINE</sequence>
<evidence type="ECO:0000313" key="3">
    <source>
        <dbReference type="EMBL" id="RBW68277.1"/>
    </source>
</evidence>
<dbReference type="AlphaFoldDB" id="A0A366XQR8"/>
<feature type="transmembrane region" description="Helical" evidence="1">
    <location>
        <begin position="274"/>
        <end position="292"/>
    </location>
</feature>
<dbReference type="Proteomes" id="UP000253314">
    <property type="component" value="Unassembled WGS sequence"/>
</dbReference>
<feature type="transmembrane region" description="Helical" evidence="1">
    <location>
        <begin position="144"/>
        <end position="165"/>
    </location>
</feature>